<sequence length="279" mass="33246">MKKFACEVVTFCPDSKVIKKIKKYSEVFDKVFVYDNTPKENRNLKLISNKSNIFIYANGKNDGLSKAYNFFLTNLYGDFDFLCTMDQDSEFNNRDIISMFKYINKHDMSRIAVIGPHVEYKNNSGYKVERKNSISSKRYLISSGSFLNISLLNSKNIFFDTNYFIDRVDVDFCRQCTNNGYRVVEYGGSVLYQTLGQRTKYSKLGNHSYKRHYYIFRNRLYFNNKFILKRSRKIILDWLQTFKHCFYILLFEDHKVKKILQLIFALKDYQQNNMGQGRY</sequence>
<proteinExistence type="predicted"/>
<evidence type="ECO:0000313" key="2">
    <source>
        <dbReference type="EMBL" id="KRM29062.1"/>
    </source>
</evidence>
<dbReference type="InterPro" id="IPR001173">
    <property type="entry name" value="Glyco_trans_2-like"/>
</dbReference>
<dbReference type="AlphaFoldDB" id="A0A0R1XQ08"/>
<accession>A0A0R1XQ08</accession>
<dbReference type="SUPFAM" id="SSF53448">
    <property type="entry name" value="Nucleotide-diphospho-sugar transferases"/>
    <property type="match status" value="1"/>
</dbReference>
<dbReference type="Gene3D" id="3.90.550.10">
    <property type="entry name" value="Spore Coat Polysaccharide Biosynthesis Protein SpsA, Chain A"/>
    <property type="match status" value="1"/>
</dbReference>
<dbReference type="Pfam" id="PF00535">
    <property type="entry name" value="Glycos_transf_2"/>
    <property type="match status" value="1"/>
</dbReference>
<keyword evidence="3" id="KW-1185">Reference proteome</keyword>
<name>A0A0R1XQ08_9LACO</name>
<dbReference type="OrthoDB" id="9771846at2"/>
<dbReference type="Proteomes" id="UP000051412">
    <property type="component" value="Unassembled WGS sequence"/>
</dbReference>
<dbReference type="InterPro" id="IPR029044">
    <property type="entry name" value="Nucleotide-diphossugar_trans"/>
</dbReference>
<feature type="domain" description="Glycosyltransferase 2-like" evidence="1">
    <location>
        <begin position="35"/>
        <end position="138"/>
    </location>
</feature>
<dbReference type="EMBL" id="AZGM01000029">
    <property type="protein sequence ID" value="KRM29062.1"/>
    <property type="molecule type" value="Genomic_DNA"/>
</dbReference>
<organism evidence="2 3">
    <name type="scientific">Limosilactobacillus panis DSM 6035</name>
    <dbReference type="NCBI Taxonomy" id="1423782"/>
    <lineage>
        <taxon>Bacteria</taxon>
        <taxon>Bacillati</taxon>
        <taxon>Bacillota</taxon>
        <taxon>Bacilli</taxon>
        <taxon>Lactobacillales</taxon>
        <taxon>Lactobacillaceae</taxon>
        <taxon>Limosilactobacillus</taxon>
    </lineage>
</organism>
<protein>
    <recommendedName>
        <fullName evidence="1">Glycosyltransferase 2-like domain-containing protein</fullName>
    </recommendedName>
</protein>
<evidence type="ECO:0000259" key="1">
    <source>
        <dbReference type="Pfam" id="PF00535"/>
    </source>
</evidence>
<evidence type="ECO:0000313" key="3">
    <source>
        <dbReference type="Proteomes" id="UP000051412"/>
    </source>
</evidence>
<dbReference type="PATRIC" id="fig|1423782.4.peg.1602"/>
<dbReference type="STRING" id="1423782.FD32_GL001544"/>
<comment type="caution">
    <text evidence="2">The sequence shown here is derived from an EMBL/GenBank/DDBJ whole genome shotgun (WGS) entry which is preliminary data.</text>
</comment>
<gene>
    <name evidence="2" type="ORF">FD32_GL001544</name>
</gene>
<reference evidence="2 3" key="1">
    <citation type="journal article" date="2015" name="Genome Announc.">
        <title>Expanding the biotechnology potential of lactobacilli through comparative genomics of 213 strains and associated genera.</title>
        <authorList>
            <person name="Sun Z."/>
            <person name="Harris H.M."/>
            <person name="McCann A."/>
            <person name="Guo C."/>
            <person name="Argimon S."/>
            <person name="Zhang W."/>
            <person name="Yang X."/>
            <person name="Jeffery I.B."/>
            <person name="Cooney J.C."/>
            <person name="Kagawa T.F."/>
            <person name="Liu W."/>
            <person name="Song Y."/>
            <person name="Salvetti E."/>
            <person name="Wrobel A."/>
            <person name="Rasinkangas P."/>
            <person name="Parkhill J."/>
            <person name="Rea M.C."/>
            <person name="O'Sullivan O."/>
            <person name="Ritari J."/>
            <person name="Douillard F.P."/>
            <person name="Paul Ross R."/>
            <person name="Yang R."/>
            <person name="Briner A.E."/>
            <person name="Felis G.E."/>
            <person name="de Vos W.M."/>
            <person name="Barrangou R."/>
            <person name="Klaenhammer T.R."/>
            <person name="Caufield P.W."/>
            <person name="Cui Y."/>
            <person name="Zhang H."/>
            <person name="O'Toole P.W."/>
        </authorList>
    </citation>
    <scope>NUCLEOTIDE SEQUENCE [LARGE SCALE GENOMIC DNA]</scope>
    <source>
        <strain evidence="2 3">DSM 6035</strain>
    </source>
</reference>
<dbReference type="RefSeq" id="WP_047766841.1">
    <property type="nucleotide sequence ID" value="NZ_AZGM01000029.1"/>
</dbReference>